<dbReference type="GO" id="GO:0005634">
    <property type="term" value="C:nucleus"/>
    <property type="evidence" value="ECO:0007669"/>
    <property type="project" value="TreeGrafter"/>
</dbReference>
<protein>
    <recommendedName>
        <fullName evidence="6">MYND-type domain-containing protein</fullName>
    </recommendedName>
</protein>
<dbReference type="InterPro" id="IPR024119">
    <property type="entry name" value="TF_DEAF-1"/>
</dbReference>
<evidence type="ECO:0000256" key="2">
    <source>
        <dbReference type="ARBA" id="ARBA00022771"/>
    </source>
</evidence>
<feature type="domain" description="MYND-type" evidence="6">
    <location>
        <begin position="1149"/>
        <end position="1190"/>
    </location>
</feature>
<keyword evidence="8" id="KW-1185">Reference proteome</keyword>
<evidence type="ECO:0000313" key="8">
    <source>
        <dbReference type="Proteomes" id="UP000076532"/>
    </source>
</evidence>
<dbReference type="Gene3D" id="6.10.140.2220">
    <property type="match status" value="1"/>
</dbReference>
<dbReference type="OrthoDB" id="432970at2759"/>
<reference evidence="7 8" key="1">
    <citation type="journal article" date="2016" name="Mol. Biol. Evol.">
        <title>Comparative Genomics of Early-Diverging Mushroom-Forming Fungi Provides Insights into the Origins of Lignocellulose Decay Capabilities.</title>
        <authorList>
            <person name="Nagy L.G."/>
            <person name="Riley R."/>
            <person name="Tritt A."/>
            <person name="Adam C."/>
            <person name="Daum C."/>
            <person name="Floudas D."/>
            <person name="Sun H."/>
            <person name="Yadav J.S."/>
            <person name="Pangilinan J."/>
            <person name="Larsson K.H."/>
            <person name="Matsuura K."/>
            <person name="Barry K."/>
            <person name="Labutti K."/>
            <person name="Kuo R."/>
            <person name="Ohm R.A."/>
            <person name="Bhattacharya S.S."/>
            <person name="Shirouzu T."/>
            <person name="Yoshinaga Y."/>
            <person name="Martin F.M."/>
            <person name="Grigoriev I.V."/>
            <person name="Hibbett D.S."/>
        </authorList>
    </citation>
    <scope>NUCLEOTIDE SEQUENCE [LARGE SCALE GENOMIC DNA]</scope>
    <source>
        <strain evidence="7 8">CBS 109695</strain>
    </source>
</reference>
<keyword evidence="3" id="KW-0862">Zinc</keyword>
<evidence type="ECO:0000313" key="7">
    <source>
        <dbReference type="EMBL" id="KZP28174.1"/>
    </source>
</evidence>
<dbReference type="AlphaFoldDB" id="A0A166RE32"/>
<dbReference type="EMBL" id="KV417505">
    <property type="protein sequence ID" value="KZP28174.1"/>
    <property type="molecule type" value="Genomic_DNA"/>
</dbReference>
<dbReference type="PROSITE" id="PS50865">
    <property type="entry name" value="ZF_MYND_2"/>
    <property type="match status" value="1"/>
</dbReference>
<sequence length="1194" mass="131800">MSHPVLWTKKTFFYPIGNTAPVCLSQDLPPEQNADILLLGCGDPRSILYTISDASSSFPKTSRLLDFTCCDNEPAVLARNVLLFTLIVDGHPTDKIWNVFYHFKIDQASLSLLINQCKMLVRISEDLGTWSASPYSKFLRVCSKNTLCQLHRCWQRYAECETALKGRQATLAAAFSREHKTRFANTDIHNSPSRSAGLFWMNARRALSSNFKHYWATGTINASSSSARIMNPTFVYSLTGEGCAVHYGTYPLQSFHLASAASSVPPGQKNWGIEELIACATQQFGDWCRSFSAAVSEQSPEKITIRLFVGDAIQFCQTLHHYAVTTSISASLYLSPWSCAKLILDGGDYGPQQTVPTTFDVIDTSNIMDHIGLLNVLIIATPLLSHTPFSTLYTEALLLQGNDAEKSFVQQICASISAMSLIIGIAPLAYLTGYTTQFNTHEIEMTVGKQHHERVAWRIPYLGDSVANERCDVTISPSWNPLQLAKLLFDIYYHMFIDEDMVNLFRSPNGRESIIHYHRDTFSAFLRLAKSRTSTDWIAVMESIFDMLHTDRRLILGTNAYQELCCQLHIQNVYSVEIFQPGQELPIDRSSGKFRGWLNVPPLVCLVLLIPRERIKVLEEMSSDRIGSPVLECHVRGRNFDNNFSCVQFSFGRFSIRGSGSDACGIIEEDTAGWSGTSSLVASVWVASHILVHDPSSTMISLAVRPTPQASSSLTLKLGMRLEIYAAPLLGDGSVFALRERPRSETEAFAIPLDHTPSPPSPLSHNVIVTLDGLKPICMTRKWENVKISQTDTPIVTQVSPCTMTMTLGSEIQKFVYPFPIDGTRSKTKIARKSGWIDLIVPLSEFGDSGGYSITRFPLLLSGTGSPTAWNVHKLHLDGLPIIDEQIPSLSQEIKMHLMLSLSDRERRMRDSGAGSGTQVGAKPARSPVSTSSQQIKDALVEIKGTIMGIFQRFYEGNASRIMGDNPLIVGLQHPTTGIHTVFFFNHIRLDLASNTVVADTVVLPLSKERLNILGKDLTNIMQNRKADIIPTSLPEALMWKHLLPVMIERCRTWRHEATCEYHLTGQLPLPADLNDISVCGCGEGKDLGPFGDIPAWKAFAPYATRAALSPLFSVSYMEAVGGLLRDDMRGSNAAKAPGVGGTLATNLCAQCGTGAGGSTTLSLCGVCKAVRYCGRACQSAHWKTHKKACQRKT</sequence>
<proteinExistence type="predicted"/>
<dbReference type="InterPro" id="IPR002893">
    <property type="entry name" value="Znf_MYND"/>
</dbReference>
<accession>A0A166RE32</accession>
<dbReference type="Proteomes" id="UP000076532">
    <property type="component" value="Unassembled WGS sequence"/>
</dbReference>
<dbReference type="PROSITE" id="PS01360">
    <property type="entry name" value="ZF_MYND_1"/>
    <property type="match status" value="1"/>
</dbReference>
<dbReference type="GO" id="GO:0008270">
    <property type="term" value="F:zinc ion binding"/>
    <property type="evidence" value="ECO:0007669"/>
    <property type="project" value="UniProtKB-KW"/>
</dbReference>
<dbReference type="STRING" id="436010.A0A166RE32"/>
<evidence type="ECO:0000256" key="4">
    <source>
        <dbReference type="PROSITE-ProRule" id="PRU00134"/>
    </source>
</evidence>
<evidence type="ECO:0000256" key="3">
    <source>
        <dbReference type="ARBA" id="ARBA00022833"/>
    </source>
</evidence>
<feature type="region of interest" description="Disordered" evidence="5">
    <location>
        <begin position="909"/>
        <end position="932"/>
    </location>
</feature>
<evidence type="ECO:0000256" key="5">
    <source>
        <dbReference type="SAM" id="MobiDB-lite"/>
    </source>
</evidence>
<dbReference type="PANTHER" id="PTHR10237:SF15">
    <property type="entry name" value="LD37257P"/>
    <property type="match status" value="1"/>
</dbReference>
<dbReference type="Pfam" id="PF14737">
    <property type="entry name" value="DUF4470"/>
    <property type="match status" value="1"/>
</dbReference>
<evidence type="ECO:0000256" key="1">
    <source>
        <dbReference type="ARBA" id="ARBA00022723"/>
    </source>
</evidence>
<dbReference type="SUPFAM" id="SSF144232">
    <property type="entry name" value="HIT/MYND zinc finger-like"/>
    <property type="match status" value="1"/>
</dbReference>
<evidence type="ECO:0000259" key="6">
    <source>
        <dbReference type="PROSITE" id="PS50865"/>
    </source>
</evidence>
<gene>
    <name evidence="7" type="ORF">FIBSPDRAFT_817758</name>
</gene>
<dbReference type="GO" id="GO:0000981">
    <property type="term" value="F:DNA-binding transcription factor activity, RNA polymerase II-specific"/>
    <property type="evidence" value="ECO:0007669"/>
    <property type="project" value="TreeGrafter"/>
</dbReference>
<dbReference type="PANTHER" id="PTHR10237">
    <property type="entry name" value="DEFORMED EPIDERMAL AUTOREGULATORY FACTOR 1 HOMOLOG SUPPRESSIN"/>
    <property type="match status" value="1"/>
</dbReference>
<dbReference type="InterPro" id="IPR027974">
    <property type="entry name" value="DUF4470"/>
</dbReference>
<organism evidence="7 8">
    <name type="scientific">Athelia psychrophila</name>
    <dbReference type="NCBI Taxonomy" id="1759441"/>
    <lineage>
        <taxon>Eukaryota</taxon>
        <taxon>Fungi</taxon>
        <taxon>Dikarya</taxon>
        <taxon>Basidiomycota</taxon>
        <taxon>Agaricomycotina</taxon>
        <taxon>Agaricomycetes</taxon>
        <taxon>Agaricomycetidae</taxon>
        <taxon>Atheliales</taxon>
        <taxon>Atheliaceae</taxon>
        <taxon>Athelia</taxon>
    </lineage>
</organism>
<name>A0A166RE32_9AGAM</name>
<keyword evidence="2 4" id="KW-0863">Zinc-finger</keyword>
<dbReference type="Pfam" id="PF01753">
    <property type="entry name" value="zf-MYND"/>
    <property type="match status" value="1"/>
</dbReference>
<keyword evidence="1" id="KW-0479">Metal-binding</keyword>